<keyword evidence="2" id="KW-1185">Reference proteome</keyword>
<proteinExistence type="predicted"/>
<protein>
    <submittedName>
        <fullName evidence="1">Uncharacterized protein</fullName>
    </submittedName>
</protein>
<evidence type="ECO:0000313" key="2">
    <source>
        <dbReference type="Proteomes" id="UP000003245"/>
    </source>
</evidence>
<dbReference type="PATRIC" id="fig|1095729.3.peg.2235"/>
<comment type="caution">
    <text evidence="1">The sequence shown here is derived from an EMBL/GenBank/DDBJ whole genome shotgun (WGS) entry which is preliminary data.</text>
</comment>
<gene>
    <name evidence="1" type="ORF">HMPREF1043_0005</name>
</gene>
<dbReference type="EMBL" id="AICP01000079">
    <property type="protein sequence ID" value="EID18658.1"/>
    <property type="molecule type" value="Genomic_DNA"/>
</dbReference>
<accession>I0S5K5</accession>
<name>I0S5K5_STRAP</name>
<dbReference type="Proteomes" id="UP000003245">
    <property type="component" value="Unassembled WGS sequence"/>
</dbReference>
<organism evidence="1 2">
    <name type="scientific">Streptococcus anginosus subsp. whileyi CCUG 39159</name>
    <dbReference type="NCBI Taxonomy" id="1095729"/>
    <lineage>
        <taxon>Bacteria</taxon>
        <taxon>Bacillati</taxon>
        <taxon>Bacillota</taxon>
        <taxon>Bacilli</taxon>
        <taxon>Lactobacillales</taxon>
        <taxon>Streptococcaceae</taxon>
        <taxon>Streptococcus</taxon>
        <taxon>Streptococcus anginosus group</taxon>
    </lineage>
</organism>
<reference evidence="1 2" key="1">
    <citation type="submission" date="2012-01" db="EMBL/GenBank/DDBJ databases">
        <authorList>
            <person name="Harkins D.M."/>
            <person name="Madupu R."/>
            <person name="Durkin A.S."/>
            <person name="Torralba M."/>
            <person name="Methe B."/>
            <person name="Sutton G.G."/>
            <person name="Nelson K.E."/>
        </authorList>
    </citation>
    <scope>NUCLEOTIDE SEQUENCE [LARGE SCALE GENOMIC DNA]</scope>
    <source>
        <strain evidence="1 2">CCUG 39159</strain>
    </source>
</reference>
<evidence type="ECO:0000313" key="1">
    <source>
        <dbReference type="EMBL" id="EID18658.1"/>
    </source>
</evidence>
<sequence length="37" mass="4131">MVLADDPSADRSGRRLRYRVNRAAYEGAVAAIRRLIA</sequence>
<dbReference type="AlphaFoldDB" id="I0S5K5"/>